<dbReference type="InterPro" id="IPR014044">
    <property type="entry name" value="CAP_dom"/>
</dbReference>
<dbReference type="PANTHER" id="PTHR10334">
    <property type="entry name" value="CYSTEINE-RICH SECRETORY PROTEIN-RELATED"/>
    <property type="match status" value="1"/>
</dbReference>
<name>A0ABD2ZBC1_9GENT</name>
<keyword evidence="3" id="KW-0611">Plant defense</keyword>
<dbReference type="SUPFAM" id="SSF55797">
    <property type="entry name" value="PR-1-like"/>
    <property type="match status" value="1"/>
</dbReference>
<dbReference type="GO" id="GO:0098542">
    <property type="term" value="P:defense response to other organism"/>
    <property type="evidence" value="ECO:0007669"/>
    <property type="project" value="UniProtKB-ARBA"/>
</dbReference>
<keyword evidence="9" id="KW-1185">Reference proteome</keyword>
<dbReference type="CDD" id="cd05381">
    <property type="entry name" value="CAP_PR-1"/>
    <property type="match status" value="1"/>
</dbReference>
<protein>
    <recommendedName>
        <fullName evidence="7">SCP domain-containing protein</fullName>
    </recommendedName>
</protein>
<dbReference type="Proteomes" id="UP001630127">
    <property type="component" value="Unassembled WGS sequence"/>
</dbReference>
<proteinExistence type="inferred from homology"/>
<accession>A0ABD2ZBC1</accession>
<evidence type="ECO:0000259" key="7">
    <source>
        <dbReference type="SMART" id="SM00198"/>
    </source>
</evidence>
<evidence type="ECO:0000313" key="9">
    <source>
        <dbReference type="Proteomes" id="UP001630127"/>
    </source>
</evidence>
<dbReference type="AlphaFoldDB" id="A0ABD2ZBC1"/>
<gene>
    <name evidence="8" type="ORF">ACH5RR_022304</name>
</gene>
<keyword evidence="4" id="KW-1015">Disulfide bond</keyword>
<comment type="similarity">
    <text evidence="1">Belongs to the CRISP family.</text>
</comment>
<comment type="caution">
    <text evidence="8">The sequence shown here is derived from an EMBL/GenBank/DDBJ whole genome shotgun (WGS) entry which is preliminary data.</text>
</comment>
<evidence type="ECO:0000256" key="5">
    <source>
        <dbReference type="ARBA" id="ARBA00023265"/>
    </source>
</evidence>
<dbReference type="InterPro" id="IPR035940">
    <property type="entry name" value="CAP_sf"/>
</dbReference>
<keyword evidence="5" id="KW-0568">Pathogenesis-related protein</keyword>
<evidence type="ECO:0000256" key="2">
    <source>
        <dbReference type="ARBA" id="ARBA00022729"/>
    </source>
</evidence>
<evidence type="ECO:0000256" key="4">
    <source>
        <dbReference type="ARBA" id="ARBA00023157"/>
    </source>
</evidence>
<dbReference type="Gene3D" id="3.40.33.10">
    <property type="entry name" value="CAP"/>
    <property type="match status" value="1"/>
</dbReference>
<dbReference type="EMBL" id="JBJUIK010000010">
    <property type="protein sequence ID" value="KAL3515402.1"/>
    <property type="molecule type" value="Genomic_DNA"/>
</dbReference>
<dbReference type="FunFam" id="3.40.33.10:FF:000006">
    <property type="entry name" value="Putative pathogenesis-related protein 1"/>
    <property type="match status" value="1"/>
</dbReference>
<dbReference type="InterPro" id="IPR001283">
    <property type="entry name" value="CRISP-related"/>
</dbReference>
<feature type="signal peptide" evidence="6">
    <location>
        <begin position="1"/>
        <end position="25"/>
    </location>
</feature>
<evidence type="ECO:0000256" key="6">
    <source>
        <dbReference type="SAM" id="SignalP"/>
    </source>
</evidence>
<dbReference type="SMART" id="SM00198">
    <property type="entry name" value="SCP"/>
    <property type="match status" value="1"/>
</dbReference>
<organism evidence="8 9">
    <name type="scientific">Cinchona calisaya</name>
    <dbReference type="NCBI Taxonomy" id="153742"/>
    <lineage>
        <taxon>Eukaryota</taxon>
        <taxon>Viridiplantae</taxon>
        <taxon>Streptophyta</taxon>
        <taxon>Embryophyta</taxon>
        <taxon>Tracheophyta</taxon>
        <taxon>Spermatophyta</taxon>
        <taxon>Magnoliopsida</taxon>
        <taxon>eudicotyledons</taxon>
        <taxon>Gunneridae</taxon>
        <taxon>Pentapetalae</taxon>
        <taxon>asterids</taxon>
        <taxon>lamiids</taxon>
        <taxon>Gentianales</taxon>
        <taxon>Rubiaceae</taxon>
        <taxon>Cinchonoideae</taxon>
        <taxon>Cinchoneae</taxon>
        <taxon>Cinchona</taxon>
    </lineage>
</organism>
<dbReference type="Pfam" id="PF00188">
    <property type="entry name" value="CAP"/>
    <property type="match status" value="1"/>
</dbReference>
<feature type="domain" description="SCP" evidence="7">
    <location>
        <begin position="27"/>
        <end position="160"/>
    </location>
</feature>
<evidence type="ECO:0000256" key="3">
    <source>
        <dbReference type="ARBA" id="ARBA00022821"/>
    </source>
</evidence>
<keyword evidence="2 6" id="KW-0732">Signal</keyword>
<evidence type="ECO:0000256" key="1">
    <source>
        <dbReference type="ARBA" id="ARBA00009923"/>
    </source>
</evidence>
<dbReference type="PROSITE" id="PS01010">
    <property type="entry name" value="CRISP_2"/>
    <property type="match status" value="1"/>
</dbReference>
<reference evidence="8 9" key="1">
    <citation type="submission" date="2024-11" db="EMBL/GenBank/DDBJ databases">
        <title>A near-complete genome assembly of Cinchona calisaya.</title>
        <authorList>
            <person name="Lian D.C."/>
            <person name="Zhao X.W."/>
            <person name="Wei L."/>
        </authorList>
    </citation>
    <scope>NUCLEOTIDE SEQUENCE [LARGE SCALE GENOMIC DNA]</scope>
    <source>
        <tissue evidence="8">Nenye</tissue>
    </source>
</reference>
<sequence length="164" mass="18251">MGLFKVSSLALVLLITLASIHSIFAQNSQQDYLNAHNDARKQVGVGPMHWDENVAAYALDYANKIQMANTCNNLVDSEGPYGENLAAGTGTFTGLEAVNLWVREKGNYDYQSNRCMRGVCEQYTQVVWRRSVGLGCARVFCKNGWWFVICNYSPPGNVAGQRPY</sequence>
<feature type="chain" id="PRO_5044761667" description="SCP domain-containing protein" evidence="6">
    <location>
        <begin position="26"/>
        <end position="164"/>
    </location>
</feature>
<evidence type="ECO:0000313" key="8">
    <source>
        <dbReference type="EMBL" id="KAL3515402.1"/>
    </source>
</evidence>
<dbReference type="PRINTS" id="PR00837">
    <property type="entry name" value="V5TPXLIKE"/>
</dbReference>
<dbReference type="InterPro" id="IPR018244">
    <property type="entry name" value="Allrgn_V5/Tpx1_CS"/>
</dbReference>